<evidence type="ECO:0000313" key="1">
    <source>
        <dbReference type="EMBL" id="ADH63775.1"/>
    </source>
</evidence>
<dbReference type="Proteomes" id="UP000001916">
    <property type="component" value="Chromosome"/>
</dbReference>
<dbReference type="EMBL" id="CP002042">
    <property type="protein sequence ID" value="ADH63775.1"/>
    <property type="molecule type" value="Genomic_DNA"/>
</dbReference>
<sequence length="76" mass="8918">MGISARRANRTIWLWKKNNQYIKTYDIEPQLEATYPSEDTVWRWLKMHLAGLPLRGIGLAGLELIERRMAKENPHA</sequence>
<accession>D7BGF9</accession>
<dbReference type="HOGENOM" id="CLU_2650228_0_0_0"/>
<proteinExistence type="predicted"/>
<name>D7BGF9_ALLS1</name>
<dbReference type="RefSeq" id="WP_013158331.1">
    <property type="nucleotide sequence ID" value="NC_014212.1"/>
</dbReference>
<keyword evidence="2" id="KW-1185">Reference proteome</keyword>
<protein>
    <submittedName>
        <fullName evidence="1">Uncharacterized protein</fullName>
    </submittedName>
</protein>
<dbReference type="OrthoDB" id="26374at2"/>
<evidence type="ECO:0000313" key="2">
    <source>
        <dbReference type="Proteomes" id="UP000001916"/>
    </source>
</evidence>
<gene>
    <name evidence="1" type="ordered locus">Mesil_1900</name>
</gene>
<reference evidence="1 2" key="1">
    <citation type="journal article" date="2010" name="Stand. Genomic Sci.">
        <title>Complete genome sequence of Meiothermus silvanus type strain (VI-R2).</title>
        <authorList>
            <person name="Sikorski J."/>
            <person name="Tindall B.J."/>
            <person name="Lowry S."/>
            <person name="Lucas S."/>
            <person name="Nolan M."/>
            <person name="Copeland A."/>
            <person name="Glavina Del Rio T."/>
            <person name="Tice H."/>
            <person name="Cheng J.F."/>
            <person name="Han C."/>
            <person name="Pitluck S."/>
            <person name="Liolios K."/>
            <person name="Ivanova N."/>
            <person name="Mavromatis K."/>
            <person name="Mikhailova N."/>
            <person name="Pati A."/>
            <person name="Goodwin L."/>
            <person name="Chen A."/>
            <person name="Palaniappan K."/>
            <person name="Land M."/>
            <person name="Hauser L."/>
            <person name="Chang Y.J."/>
            <person name="Jeffries C.D."/>
            <person name="Rohde M."/>
            <person name="Goker M."/>
            <person name="Woyke T."/>
            <person name="Bristow J."/>
            <person name="Eisen J.A."/>
            <person name="Markowitz V."/>
            <person name="Hugenholtz P."/>
            <person name="Kyrpides N.C."/>
            <person name="Klenk H.P."/>
            <person name="Lapidus A."/>
        </authorList>
    </citation>
    <scope>NUCLEOTIDE SEQUENCE [LARGE SCALE GENOMIC DNA]</scope>
    <source>
        <strain evidence="2">ATCC 700542 / DSM 9946 / VI-R2</strain>
    </source>
</reference>
<dbReference type="KEGG" id="msv:Mesil_1900"/>
<dbReference type="AlphaFoldDB" id="D7BGF9"/>
<organism evidence="1 2">
    <name type="scientific">Allomeiothermus silvanus (strain ATCC 700542 / DSM 9946 / NBRC 106475 / NCIMB 13440 / VI-R2)</name>
    <name type="common">Thermus silvanus</name>
    <dbReference type="NCBI Taxonomy" id="526227"/>
    <lineage>
        <taxon>Bacteria</taxon>
        <taxon>Thermotogati</taxon>
        <taxon>Deinococcota</taxon>
        <taxon>Deinococci</taxon>
        <taxon>Thermales</taxon>
        <taxon>Thermaceae</taxon>
        <taxon>Allomeiothermus</taxon>
    </lineage>
</organism>
<dbReference type="STRING" id="526227.Mesil_1900"/>